<accession>A0A4Y7RUS1</accession>
<dbReference type="Proteomes" id="UP000297597">
    <property type="component" value="Unassembled WGS sequence"/>
</dbReference>
<reference evidence="1 2" key="1">
    <citation type="journal article" date="2018" name="Environ. Microbiol.">
        <title>Novel energy conservation strategies and behaviour of Pelotomaculum schinkii driving syntrophic propionate catabolism.</title>
        <authorList>
            <person name="Hidalgo-Ahumada C.A.P."/>
            <person name="Nobu M.K."/>
            <person name="Narihiro T."/>
            <person name="Tamaki H."/>
            <person name="Liu W.T."/>
            <person name="Kamagata Y."/>
            <person name="Stams A.J.M."/>
            <person name="Imachi H."/>
            <person name="Sousa D.Z."/>
        </authorList>
    </citation>
    <scope>NUCLEOTIDE SEQUENCE [LARGE SCALE GENOMIC DNA]</scope>
    <source>
        <strain evidence="1 2">MGP</strain>
    </source>
</reference>
<dbReference type="EMBL" id="QFFZ01000006">
    <property type="protein sequence ID" value="TEB12520.1"/>
    <property type="molecule type" value="Genomic_DNA"/>
</dbReference>
<dbReference type="RefSeq" id="WP_134212731.1">
    <property type="nucleotide sequence ID" value="NZ_QFFZ01000006.1"/>
</dbReference>
<name>A0A4Y7RUS1_9FIRM</name>
<organism evidence="1 2">
    <name type="scientific">Pelotomaculum propionicicum</name>
    <dbReference type="NCBI Taxonomy" id="258475"/>
    <lineage>
        <taxon>Bacteria</taxon>
        <taxon>Bacillati</taxon>
        <taxon>Bacillota</taxon>
        <taxon>Clostridia</taxon>
        <taxon>Eubacteriales</taxon>
        <taxon>Desulfotomaculaceae</taxon>
        <taxon>Pelotomaculum</taxon>
    </lineage>
</organism>
<evidence type="ECO:0000313" key="2">
    <source>
        <dbReference type="Proteomes" id="UP000297597"/>
    </source>
</evidence>
<protein>
    <submittedName>
        <fullName evidence="1">Uncharacterized protein</fullName>
    </submittedName>
</protein>
<dbReference type="OrthoDB" id="1809638at2"/>
<gene>
    <name evidence="1" type="ORF">Pmgp_00851</name>
</gene>
<dbReference type="AlphaFoldDB" id="A0A4Y7RUS1"/>
<comment type="caution">
    <text evidence="1">The sequence shown here is derived from an EMBL/GenBank/DDBJ whole genome shotgun (WGS) entry which is preliminary data.</text>
</comment>
<keyword evidence="2" id="KW-1185">Reference proteome</keyword>
<evidence type="ECO:0000313" key="1">
    <source>
        <dbReference type="EMBL" id="TEB12520.1"/>
    </source>
</evidence>
<sequence length="65" mass="6904">MAKQKAKAGIKPEVLAAISAALALYGYSAEGGYQISSVTKAGNPWKRAGLAELMLGRDLSMRDFM</sequence>
<proteinExistence type="predicted"/>